<keyword evidence="2" id="KW-1185">Reference proteome</keyword>
<dbReference type="RefSeq" id="XP_019916387.1">
    <property type="nucleotide sequence ID" value="XM_020060514.1"/>
</dbReference>
<reference evidence="2" key="1">
    <citation type="submission" date="2016-06" db="EMBL/GenBank/DDBJ databases">
        <title>First high quality genome sequence of Plasmodium coatneyi using continuous long reads from single molecule, real-time sequencing.</title>
        <authorList>
            <person name="Chien J.-T."/>
            <person name="Pakala S.B."/>
            <person name="Geraldo J.A."/>
            <person name="Lapp S.A."/>
            <person name="Barnwell J.W."/>
            <person name="Kissinger J.C."/>
            <person name="Galinski M.R."/>
            <person name="Humphrey J.C."/>
        </authorList>
    </citation>
    <scope>NUCLEOTIDE SEQUENCE [LARGE SCALE GENOMIC DNA]</scope>
    <source>
        <strain evidence="2">Hackeri</strain>
    </source>
</reference>
<sequence>MTSFLDVQRKQNPREEFYRNLHNTLYNTLHEVNMSTLNFASNSLNAEFQSAILKNFNEMFSAKNVKKYAQ</sequence>
<proteinExistence type="predicted"/>
<name>A0A1B1E3V7_9APIC</name>
<accession>A0A1B1E3V7</accession>
<dbReference type="KEGG" id="pcot:PCOAH_00037230"/>
<dbReference type="VEuPathDB" id="PlasmoDB:PCOAH_00037230"/>
<dbReference type="GeneID" id="30910454"/>
<evidence type="ECO:0000313" key="2">
    <source>
        <dbReference type="Proteomes" id="UP000092716"/>
    </source>
</evidence>
<dbReference type="AlphaFoldDB" id="A0A1B1E3V7"/>
<dbReference type="Proteomes" id="UP000092716">
    <property type="component" value="Chromosome 12"/>
</dbReference>
<evidence type="ECO:0000313" key="1">
    <source>
        <dbReference type="EMBL" id="ANQ09692.1"/>
    </source>
</evidence>
<gene>
    <name evidence="1" type="ORF">PCOAH_00037230</name>
</gene>
<protein>
    <submittedName>
        <fullName evidence="1">Uncharacterized protein</fullName>
    </submittedName>
</protein>
<organism evidence="1 2">
    <name type="scientific">Plasmodium coatneyi</name>
    <dbReference type="NCBI Taxonomy" id="208452"/>
    <lineage>
        <taxon>Eukaryota</taxon>
        <taxon>Sar</taxon>
        <taxon>Alveolata</taxon>
        <taxon>Apicomplexa</taxon>
        <taxon>Aconoidasida</taxon>
        <taxon>Haemosporida</taxon>
        <taxon>Plasmodiidae</taxon>
        <taxon>Plasmodium</taxon>
    </lineage>
</organism>
<dbReference type="EMBL" id="CP016250">
    <property type="protein sequence ID" value="ANQ09692.1"/>
    <property type="molecule type" value="Genomic_DNA"/>
</dbReference>